<dbReference type="SUPFAM" id="SSF50677">
    <property type="entry name" value="ValRS/IleRS/LeuRS editing domain"/>
    <property type="match status" value="1"/>
</dbReference>
<dbReference type="Gene3D" id="3.40.50.620">
    <property type="entry name" value="HUPs"/>
    <property type="match status" value="2"/>
</dbReference>
<keyword evidence="16" id="KW-1185">Reference proteome</keyword>
<dbReference type="Pfam" id="PF00133">
    <property type="entry name" value="tRNA-synt_1"/>
    <property type="match status" value="1"/>
</dbReference>
<keyword evidence="8 11" id="KW-0175">Coiled coil</keyword>
<comment type="subcellular location">
    <subcellularLocation>
        <location evidence="1 11">Cytoplasm</location>
    </subcellularLocation>
</comment>
<dbReference type="PRINTS" id="PR00986">
    <property type="entry name" value="TRNASYNTHVAL"/>
</dbReference>
<dbReference type="GO" id="GO:0005524">
    <property type="term" value="F:ATP binding"/>
    <property type="evidence" value="ECO:0007669"/>
    <property type="project" value="UniProtKB-UniRule"/>
</dbReference>
<comment type="catalytic activity">
    <reaction evidence="10 11">
        <text>tRNA(Val) + L-valine + ATP = L-valyl-tRNA(Val) + AMP + diphosphate</text>
        <dbReference type="Rhea" id="RHEA:10704"/>
        <dbReference type="Rhea" id="RHEA-COMP:9672"/>
        <dbReference type="Rhea" id="RHEA-COMP:9708"/>
        <dbReference type="ChEBI" id="CHEBI:30616"/>
        <dbReference type="ChEBI" id="CHEBI:33019"/>
        <dbReference type="ChEBI" id="CHEBI:57762"/>
        <dbReference type="ChEBI" id="CHEBI:78442"/>
        <dbReference type="ChEBI" id="CHEBI:78537"/>
        <dbReference type="ChEBI" id="CHEBI:456215"/>
        <dbReference type="EC" id="6.1.1.9"/>
    </reaction>
</comment>
<name>A0A939GKQ8_9BACT</name>
<dbReference type="Gene3D" id="3.90.740.10">
    <property type="entry name" value="Valyl/Leucyl/Isoleucyl-tRNA synthetase, editing domain"/>
    <property type="match status" value="1"/>
</dbReference>
<dbReference type="Pfam" id="PF10458">
    <property type="entry name" value="Val_tRNA-synt_C"/>
    <property type="match status" value="1"/>
</dbReference>
<dbReference type="InterPro" id="IPR037118">
    <property type="entry name" value="Val-tRNA_synth_C_sf"/>
</dbReference>
<evidence type="ECO:0000313" key="16">
    <source>
        <dbReference type="Proteomes" id="UP000664034"/>
    </source>
</evidence>
<keyword evidence="5 11" id="KW-0547">Nucleotide-binding</keyword>
<dbReference type="Gene3D" id="2.170.220.10">
    <property type="match status" value="1"/>
</dbReference>
<comment type="caution">
    <text evidence="15">The sequence shown here is derived from an EMBL/GenBank/DDBJ whole genome shotgun (WGS) entry which is preliminary data.</text>
</comment>
<dbReference type="GO" id="GO:0002161">
    <property type="term" value="F:aminoacyl-tRNA deacylase activity"/>
    <property type="evidence" value="ECO:0007669"/>
    <property type="project" value="InterPro"/>
</dbReference>
<comment type="domain">
    <text evidence="11">The C-terminal coiled-coil domain is crucial for aminoacylation activity.</text>
</comment>
<dbReference type="InterPro" id="IPR009080">
    <property type="entry name" value="tRNAsynth_Ia_anticodon-bd"/>
</dbReference>
<dbReference type="PROSITE" id="PS00178">
    <property type="entry name" value="AA_TRNA_LIGASE_I"/>
    <property type="match status" value="1"/>
</dbReference>
<dbReference type="GO" id="GO:0006438">
    <property type="term" value="P:valyl-tRNA aminoacylation"/>
    <property type="evidence" value="ECO:0007669"/>
    <property type="project" value="UniProtKB-UniRule"/>
</dbReference>
<dbReference type="Gene3D" id="1.10.730.10">
    <property type="entry name" value="Isoleucyl-tRNA Synthetase, Domain 1"/>
    <property type="match status" value="1"/>
</dbReference>
<dbReference type="Pfam" id="PF08264">
    <property type="entry name" value="Anticodon_1"/>
    <property type="match status" value="1"/>
</dbReference>
<dbReference type="InterPro" id="IPR013155">
    <property type="entry name" value="M/V/L/I-tRNA-synth_anticd-bd"/>
</dbReference>
<dbReference type="InterPro" id="IPR009008">
    <property type="entry name" value="Val/Leu/Ile-tRNA-synth_edit"/>
</dbReference>
<dbReference type="NCBIfam" id="NF004349">
    <property type="entry name" value="PRK05729.1"/>
    <property type="match status" value="1"/>
</dbReference>
<dbReference type="CDD" id="cd00817">
    <property type="entry name" value="ValRS_core"/>
    <property type="match status" value="1"/>
</dbReference>
<comment type="function">
    <text evidence="11">Catalyzes the attachment of valine to tRNA(Val). As ValRS can inadvertently accommodate and process structurally similar amino acids such as threonine, to avoid such errors, it has a 'posttransfer' editing activity that hydrolyzes mischarged Thr-tRNA(Val) in a tRNA-dependent manner.</text>
</comment>
<evidence type="ECO:0000256" key="3">
    <source>
        <dbReference type="ARBA" id="ARBA00022490"/>
    </source>
</evidence>
<dbReference type="AlphaFoldDB" id="A0A939GKQ8"/>
<evidence type="ECO:0000256" key="8">
    <source>
        <dbReference type="ARBA" id="ARBA00023054"/>
    </source>
</evidence>
<evidence type="ECO:0000256" key="6">
    <source>
        <dbReference type="ARBA" id="ARBA00022840"/>
    </source>
</evidence>
<dbReference type="InterPro" id="IPR019499">
    <property type="entry name" value="Val-tRNA_synth_tRNA-bd"/>
</dbReference>
<comment type="domain">
    <text evidence="11">ValRS has two distinct active sites: one for aminoacylation and one for editing. The misactivated threonine is translocated from the active site to the editing site.</text>
</comment>
<feature type="short sequence motif" description="'KMSKS' region" evidence="11">
    <location>
        <begin position="532"/>
        <end position="536"/>
    </location>
</feature>
<feature type="binding site" evidence="11">
    <location>
        <position position="535"/>
    </location>
    <ligand>
        <name>ATP</name>
        <dbReference type="ChEBI" id="CHEBI:30616"/>
    </ligand>
</feature>
<dbReference type="GO" id="GO:0004832">
    <property type="term" value="F:valine-tRNA ligase activity"/>
    <property type="evidence" value="ECO:0007669"/>
    <property type="project" value="UniProtKB-UniRule"/>
</dbReference>
<evidence type="ECO:0000256" key="5">
    <source>
        <dbReference type="ARBA" id="ARBA00022741"/>
    </source>
</evidence>
<feature type="short sequence motif" description="'HIGH' region" evidence="11">
    <location>
        <begin position="42"/>
        <end position="52"/>
    </location>
</feature>
<evidence type="ECO:0000256" key="7">
    <source>
        <dbReference type="ARBA" id="ARBA00022917"/>
    </source>
</evidence>
<keyword evidence="4 11" id="KW-0436">Ligase</keyword>
<reference evidence="15" key="1">
    <citation type="submission" date="2021-03" db="EMBL/GenBank/DDBJ databases">
        <title>Fibrella sp. HMF5335 genome sequencing and assembly.</title>
        <authorList>
            <person name="Kang H."/>
            <person name="Kim H."/>
            <person name="Bae S."/>
            <person name="Joh K."/>
        </authorList>
    </citation>
    <scope>NUCLEOTIDE SEQUENCE</scope>
    <source>
        <strain evidence="15">HMF5335</strain>
    </source>
</reference>
<evidence type="ECO:0000256" key="2">
    <source>
        <dbReference type="ARBA" id="ARBA00011245"/>
    </source>
</evidence>
<evidence type="ECO:0000256" key="9">
    <source>
        <dbReference type="ARBA" id="ARBA00023146"/>
    </source>
</evidence>
<dbReference type="SUPFAM" id="SSF47323">
    <property type="entry name" value="Anticodon-binding domain of a subclass of class I aminoacyl-tRNA synthetases"/>
    <property type="match status" value="1"/>
</dbReference>
<dbReference type="InterPro" id="IPR001412">
    <property type="entry name" value="aa-tRNA-synth_I_CS"/>
</dbReference>
<dbReference type="InterPro" id="IPR002300">
    <property type="entry name" value="aa-tRNA-synth_Ia"/>
</dbReference>
<dbReference type="PANTHER" id="PTHR11946:SF109">
    <property type="entry name" value="VALINE--TRNA LIGASE"/>
    <property type="match status" value="1"/>
</dbReference>
<evidence type="ECO:0000256" key="4">
    <source>
        <dbReference type="ARBA" id="ARBA00022598"/>
    </source>
</evidence>
<dbReference type="InterPro" id="IPR033705">
    <property type="entry name" value="Anticodon_Ia_Val"/>
</dbReference>
<evidence type="ECO:0000256" key="1">
    <source>
        <dbReference type="ARBA" id="ARBA00004496"/>
    </source>
</evidence>
<evidence type="ECO:0000256" key="10">
    <source>
        <dbReference type="ARBA" id="ARBA00047552"/>
    </source>
</evidence>
<keyword evidence="3 11" id="KW-0963">Cytoplasm</keyword>
<dbReference type="EMBL" id="JAFMYV010000008">
    <property type="protein sequence ID" value="MBO0938222.1"/>
    <property type="molecule type" value="Genomic_DNA"/>
</dbReference>
<gene>
    <name evidence="11" type="primary">valS</name>
    <name evidence="15" type="ORF">J2I47_16845</name>
</gene>
<dbReference type="GO" id="GO:0005829">
    <property type="term" value="C:cytosol"/>
    <property type="evidence" value="ECO:0007669"/>
    <property type="project" value="TreeGrafter"/>
</dbReference>
<keyword evidence="6 11" id="KW-0067">ATP-binding</keyword>
<evidence type="ECO:0000313" key="15">
    <source>
        <dbReference type="EMBL" id="MBO0938222.1"/>
    </source>
</evidence>
<accession>A0A939GKQ8</accession>
<keyword evidence="9 11" id="KW-0030">Aminoacyl-tRNA synthetase</keyword>
<feature type="domain" description="Methionyl/Valyl/Leucyl/Isoleucyl-tRNA synthetase anticodon-binding" evidence="13">
    <location>
        <begin position="623"/>
        <end position="771"/>
    </location>
</feature>
<dbReference type="InterPro" id="IPR002303">
    <property type="entry name" value="Valyl-tRNA_ligase"/>
</dbReference>
<dbReference type="PANTHER" id="PTHR11946">
    <property type="entry name" value="VALYL-TRNA SYNTHETASES"/>
    <property type="match status" value="1"/>
</dbReference>
<evidence type="ECO:0000259" key="12">
    <source>
        <dbReference type="Pfam" id="PF00133"/>
    </source>
</evidence>
<proteinExistence type="inferred from homology"/>
<feature type="coiled-coil region" evidence="11">
    <location>
        <begin position="888"/>
        <end position="915"/>
    </location>
</feature>
<keyword evidence="7 11" id="KW-0648">Protein biosynthesis</keyword>
<dbReference type="EC" id="6.1.1.9" evidence="11"/>
<dbReference type="FunFam" id="3.40.50.620:FF:000032">
    <property type="entry name" value="Valine--tRNA ligase"/>
    <property type="match status" value="1"/>
</dbReference>
<dbReference type="RefSeq" id="WP_207365754.1">
    <property type="nucleotide sequence ID" value="NZ_JAFMYV010000008.1"/>
</dbReference>
<dbReference type="SUPFAM" id="SSF52374">
    <property type="entry name" value="Nucleotidylyl transferase"/>
    <property type="match status" value="1"/>
</dbReference>
<comment type="subunit">
    <text evidence="2 11">Monomer.</text>
</comment>
<sequence length="916" mass="104955">MIAKTYSPQEIEAKWYQYWLDNKLFTSTPDEREPYTIVIPPPNVTGVLHMGHMLNNTIQDVLIRKARMEGKNACWVPGTDHASIATEAKVVAMLKERGISKKDLSRDEFLAYAWEWKEKYGGIILQQLRKIGASCDWDRTRFTMDPALYESVIDVFVDLYNKGQIYRGVRMVNWDPQGKTAVSDEEVITKEVQQKLYYIKYEVVEGQTDSITIATVRPETIMADAAVAVNPNDERYKHLHGKRVRIPLINRDIPVILDEYVTMDFGTGGLKVTPAHDPNDYELGIKHNLPVIDLLADDGTLNEKAQILVGMDRFAARKAIVKMLEESGNLEKTEEYTSNVGFSERTNAVIEPKLSLQWFLKMEDLAKPALKAVMEDVVQLVPPKFKNMYRSWMEAPRDWCISRQLWWGQQIPAFYMQDGTIIVAKNKREALRKVQHEKLLFAMTEADLTQDEDVLDTWFSSWLWPISVFDGIRNPDNEEINYYYPTNDLVTAPEILFFWVARMIVAGYEYRGQEPFKNVYLTGIVRDKQGRKMSKSLGNSPDPLDLIDQYGADGVRTGMLFSSPAGNDLPFDEKLCEQGRNFCNKIWNAYRLVSGWTVSDEKTAQRTLNTLNTGSDNNLLATNWFKAKLNVTLLEIEDHLGKFRISDALQSIYKLIWDDFCSQYLELIKPAYNAEAGTSEPIDRETYDTTINLFERLMALAHPFMPFITEEIWQEIRERQPGESLCVAPFPMAQSFDAQILSDFELLFAIISNIRNIRNTKQIAPKAKLPLSIRTETPQRFAALEGLITKTAHTASIKYIQQEPDNATSTLFMRDIASINYVQEKPDNATSFLIKTDEFYIDLADELDVAVEIANAQKDLDYQTGFRDSVMKKLSNEKFVANAKPEVVERERQKIADADAKIAALQETLRKLRSDQ</sequence>
<feature type="domain" description="Aminoacyl-tRNA synthetase class Ia" evidence="12">
    <location>
        <begin position="14"/>
        <end position="570"/>
    </location>
</feature>
<dbReference type="CDD" id="cd07962">
    <property type="entry name" value="Anticodon_Ia_Val"/>
    <property type="match status" value="1"/>
</dbReference>
<comment type="similarity">
    <text evidence="11">Belongs to the class-I aminoacyl-tRNA synthetase family. ValS type 1 subfamily.</text>
</comment>
<dbReference type="InterPro" id="IPR014729">
    <property type="entry name" value="Rossmann-like_a/b/a_fold"/>
</dbReference>
<dbReference type="SUPFAM" id="SSF46589">
    <property type="entry name" value="tRNA-binding arm"/>
    <property type="match status" value="1"/>
</dbReference>
<dbReference type="InterPro" id="IPR010978">
    <property type="entry name" value="tRNA-bd_arm"/>
</dbReference>
<dbReference type="Gene3D" id="1.10.287.380">
    <property type="entry name" value="Valyl-tRNA synthetase, C-terminal domain"/>
    <property type="match status" value="1"/>
</dbReference>
<organism evidence="15 16">
    <name type="scientific">Fibrella rubiginis</name>
    <dbReference type="NCBI Taxonomy" id="2817060"/>
    <lineage>
        <taxon>Bacteria</taxon>
        <taxon>Pseudomonadati</taxon>
        <taxon>Bacteroidota</taxon>
        <taxon>Cytophagia</taxon>
        <taxon>Cytophagales</taxon>
        <taxon>Spirosomataceae</taxon>
        <taxon>Fibrella</taxon>
    </lineage>
</organism>
<protein>
    <recommendedName>
        <fullName evidence="11">Valine--tRNA ligase</fullName>
        <ecNumber evidence="11">6.1.1.9</ecNumber>
    </recommendedName>
    <alternativeName>
        <fullName evidence="11">Valyl-tRNA synthetase</fullName>
        <shortName evidence="11">ValRS</shortName>
    </alternativeName>
</protein>
<evidence type="ECO:0000259" key="13">
    <source>
        <dbReference type="Pfam" id="PF08264"/>
    </source>
</evidence>
<evidence type="ECO:0000259" key="14">
    <source>
        <dbReference type="Pfam" id="PF10458"/>
    </source>
</evidence>
<feature type="domain" description="Valyl-tRNA synthetase tRNA-binding arm" evidence="14">
    <location>
        <begin position="848"/>
        <end position="912"/>
    </location>
</feature>
<dbReference type="NCBIfam" id="TIGR00422">
    <property type="entry name" value="valS"/>
    <property type="match status" value="1"/>
</dbReference>
<dbReference type="HAMAP" id="MF_02004">
    <property type="entry name" value="Val_tRNA_synth_type1"/>
    <property type="match status" value="1"/>
</dbReference>
<dbReference type="Proteomes" id="UP000664034">
    <property type="component" value="Unassembled WGS sequence"/>
</dbReference>
<evidence type="ECO:0000256" key="11">
    <source>
        <dbReference type="HAMAP-Rule" id="MF_02004"/>
    </source>
</evidence>